<dbReference type="GO" id="GO:0003676">
    <property type="term" value="F:nucleic acid binding"/>
    <property type="evidence" value="ECO:0007669"/>
    <property type="project" value="InterPro"/>
</dbReference>
<dbReference type="PANTHER" id="PTHR13200:SF0">
    <property type="entry name" value="EEF1A LYSINE METHYLTRANSFERASE 1"/>
    <property type="match status" value="1"/>
</dbReference>
<dbReference type="EC" id="2.1.1.-" evidence="5"/>
<evidence type="ECO:0000256" key="4">
    <source>
        <dbReference type="ARBA" id="ARBA00022679"/>
    </source>
</evidence>
<evidence type="ECO:0000313" key="6">
    <source>
        <dbReference type="EMBL" id="CAG9809831.1"/>
    </source>
</evidence>
<evidence type="ECO:0000256" key="3">
    <source>
        <dbReference type="ARBA" id="ARBA00022603"/>
    </source>
</evidence>
<dbReference type="InterPro" id="IPR029063">
    <property type="entry name" value="SAM-dependent_MTases_sf"/>
</dbReference>
<protein>
    <recommendedName>
        <fullName evidence="5">Protein-lysine N-methyltransferase CHIRRI_LOCUS12651</fullName>
        <ecNumber evidence="5">2.1.1.-</ecNumber>
    </recommendedName>
</protein>
<dbReference type="InterPro" id="IPR041370">
    <property type="entry name" value="Mlase_EEF1AKMT1/ZCCHC4"/>
</dbReference>
<dbReference type="GO" id="GO:0005737">
    <property type="term" value="C:cytoplasm"/>
    <property type="evidence" value="ECO:0007669"/>
    <property type="project" value="UniProtKB-SubCell"/>
</dbReference>
<dbReference type="PROSITE" id="PS00092">
    <property type="entry name" value="N6_MTASE"/>
    <property type="match status" value="1"/>
</dbReference>
<dbReference type="Gene3D" id="3.40.50.150">
    <property type="entry name" value="Vaccinia Virus protein VP39"/>
    <property type="match status" value="1"/>
</dbReference>
<reference evidence="6" key="2">
    <citation type="submission" date="2022-10" db="EMBL/GenBank/DDBJ databases">
        <authorList>
            <consortium name="ENA_rothamsted_submissions"/>
            <consortium name="culmorum"/>
            <person name="King R."/>
        </authorList>
    </citation>
    <scope>NUCLEOTIDE SEQUENCE</scope>
</reference>
<keyword evidence="2 5" id="KW-0963">Cytoplasm</keyword>
<dbReference type="Pfam" id="PF10237">
    <property type="entry name" value="N6-adenineMlase"/>
    <property type="match status" value="1"/>
</dbReference>
<keyword evidence="3 5" id="KW-0489">Methyltransferase</keyword>
<dbReference type="InterPro" id="IPR002052">
    <property type="entry name" value="DNA_methylase_N6_adenine_CS"/>
</dbReference>
<reference evidence="6" key="1">
    <citation type="submission" date="2022-01" db="EMBL/GenBank/DDBJ databases">
        <authorList>
            <person name="King R."/>
        </authorList>
    </citation>
    <scope>NUCLEOTIDE SEQUENCE</scope>
</reference>
<dbReference type="SUPFAM" id="SSF53335">
    <property type="entry name" value="S-adenosyl-L-methionine-dependent methyltransferases"/>
    <property type="match status" value="1"/>
</dbReference>
<keyword evidence="7" id="KW-1185">Reference proteome</keyword>
<comment type="function">
    <text evidence="5">S-adenosyl-L-methionine-dependent protein-lysine N-methyltransferase that methylates elongation factor 1-alpha.</text>
</comment>
<dbReference type="Proteomes" id="UP001153620">
    <property type="component" value="Chromosome 3"/>
</dbReference>
<dbReference type="PANTHER" id="PTHR13200">
    <property type="entry name" value="EEF1A LYSINE METHYLTRANSFERASE 1"/>
    <property type="match status" value="1"/>
</dbReference>
<dbReference type="InterPro" id="IPR019369">
    <property type="entry name" value="Efm5/EEF1AKMT1"/>
</dbReference>
<evidence type="ECO:0000256" key="5">
    <source>
        <dbReference type="HAMAP-Rule" id="MF_03187"/>
    </source>
</evidence>
<gene>
    <name evidence="6" type="ORF">CHIRRI_LOCUS12651</name>
</gene>
<name>A0A9N9S3Y2_9DIPT</name>
<organism evidence="6 7">
    <name type="scientific">Chironomus riparius</name>
    <dbReference type="NCBI Taxonomy" id="315576"/>
    <lineage>
        <taxon>Eukaryota</taxon>
        <taxon>Metazoa</taxon>
        <taxon>Ecdysozoa</taxon>
        <taxon>Arthropoda</taxon>
        <taxon>Hexapoda</taxon>
        <taxon>Insecta</taxon>
        <taxon>Pterygota</taxon>
        <taxon>Neoptera</taxon>
        <taxon>Endopterygota</taxon>
        <taxon>Diptera</taxon>
        <taxon>Nematocera</taxon>
        <taxon>Chironomoidea</taxon>
        <taxon>Chironomidae</taxon>
        <taxon>Chironominae</taxon>
        <taxon>Chironomus</taxon>
    </lineage>
</organism>
<dbReference type="OrthoDB" id="206354at2759"/>
<dbReference type="HAMAP" id="MF_03187">
    <property type="entry name" value="Methyltr_EFM5"/>
    <property type="match status" value="1"/>
</dbReference>
<evidence type="ECO:0000313" key="7">
    <source>
        <dbReference type="Proteomes" id="UP001153620"/>
    </source>
</evidence>
<evidence type="ECO:0000256" key="2">
    <source>
        <dbReference type="ARBA" id="ARBA00022490"/>
    </source>
</evidence>
<proteinExistence type="inferred from homology"/>
<dbReference type="AlphaFoldDB" id="A0A9N9S3Y2"/>
<dbReference type="GO" id="GO:0016279">
    <property type="term" value="F:protein-lysine N-methyltransferase activity"/>
    <property type="evidence" value="ECO:0007669"/>
    <property type="project" value="UniProtKB-UniRule"/>
</dbReference>
<keyword evidence="4 5" id="KW-0808">Transferase</keyword>
<evidence type="ECO:0000256" key="1">
    <source>
        <dbReference type="ARBA" id="ARBA00004496"/>
    </source>
</evidence>
<dbReference type="GO" id="GO:0032259">
    <property type="term" value="P:methylation"/>
    <property type="evidence" value="ECO:0007669"/>
    <property type="project" value="UniProtKB-KW"/>
</dbReference>
<comment type="similarity">
    <text evidence="5">Belongs to the class I-like SAM-binding methyltransferase superfamily. EFM5 family.</text>
</comment>
<accession>A0A9N9S3Y2</accession>
<comment type="subcellular location">
    <subcellularLocation>
        <location evidence="1 5">Cytoplasm</location>
    </subcellularLocation>
</comment>
<sequence length="206" mass="24121">MSLEDDDIPQLSADTQAILSQFLKERDDQEKVGEVSENWQLSQFWYDEETQKVFGKICKKLIREYDEDIKIALLSCPSLFETVRSIADNVKIFEYDERFKKYENDFVHYDYNLGDSEDYLKEFTGSFDVIILDPPFLSEECLTKSYKIVSRIKNENSLIILNTGSIQRDLAVKLGLKESNFKPRHKNNLANDFSCFANFDVDKYIL</sequence>
<dbReference type="EMBL" id="OU895879">
    <property type="protein sequence ID" value="CAG9809831.1"/>
    <property type="molecule type" value="Genomic_DNA"/>
</dbReference>